<organism evidence="18 19">
    <name type="scientific">Candidatus Enterocola intestinipullorum</name>
    <dbReference type="NCBI Taxonomy" id="2840783"/>
    <lineage>
        <taxon>Bacteria</taxon>
        <taxon>Pseudomonadati</taxon>
        <taxon>Bacteroidota</taxon>
        <taxon>Bacteroidia</taxon>
        <taxon>Bacteroidales</taxon>
        <taxon>Candidatus Enterocola</taxon>
    </lineage>
</organism>
<keyword evidence="10 13" id="KW-0521">NADP</keyword>
<evidence type="ECO:0000313" key="19">
    <source>
        <dbReference type="Proteomes" id="UP000823637"/>
    </source>
</evidence>
<feature type="domain" description="CMP/dCMP-type deaminase" evidence="17">
    <location>
        <begin position="4"/>
        <end position="129"/>
    </location>
</feature>
<dbReference type="CDD" id="cd01284">
    <property type="entry name" value="Riboflavin_deaminase-reductase"/>
    <property type="match status" value="1"/>
</dbReference>
<dbReference type="InterPro" id="IPR004794">
    <property type="entry name" value="Eubact_RibD"/>
</dbReference>
<comment type="cofactor">
    <cofactor evidence="13 16">
        <name>Zn(2+)</name>
        <dbReference type="ChEBI" id="CHEBI:29105"/>
    </cofactor>
    <text evidence="13 16">Binds 1 zinc ion.</text>
</comment>
<dbReference type="InterPro" id="IPR002125">
    <property type="entry name" value="CMP_dCMP_dom"/>
</dbReference>
<feature type="active site" description="Proton donor" evidence="14">
    <location>
        <position position="55"/>
    </location>
</feature>
<protein>
    <recommendedName>
        <fullName evidence="13">Riboflavin biosynthesis protein RibD</fullName>
    </recommendedName>
    <domain>
        <recommendedName>
            <fullName evidence="13">Diaminohydroxyphosphoribosylaminopyrimidine deaminase</fullName>
            <shortName evidence="13">DRAP deaminase</shortName>
            <ecNumber evidence="13">3.5.4.26</ecNumber>
        </recommendedName>
        <alternativeName>
            <fullName evidence="13">Riboflavin-specific deaminase</fullName>
        </alternativeName>
    </domain>
    <domain>
        <recommendedName>
            <fullName evidence="13">5-amino-6-(5-phosphoribosylamino)uracil reductase</fullName>
            <ecNumber evidence="13">1.1.1.193</ecNumber>
        </recommendedName>
        <alternativeName>
            <fullName evidence="13">HTP reductase</fullName>
        </alternativeName>
    </domain>
</protein>
<keyword evidence="11 13" id="KW-0560">Oxidoreductase</keyword>
<evidence type="ECO:0000256" key="1">
    <source>
        <dbReference type="ARBA" id="ARBA00002151"/>
    </source>
</evidence>
<name>A0A9D9EGZ8_9BACT</name>
<proteinExistence type="inferred from homology"/>
<dbReference type="Gene3D" id="3.40.140.10">
    <property type="entry name" value="Cytidine Deaminase, domain 2"/>
    <property type="match status" value="1"/>
</dbReference>
<dbReference type="FunFam" id="3.40.140.10:FF:000025">
    <property type="entry name" value="Riboflavin biosynthesis protein RibD"/>
    <property type="match status" value="1"/>
</dbReference>
<dbReference type="SUPFAM" id="SSF53927">
    <property type="entry name" value="Cytidine deaminase-like"/>
    <property type="match status" value="1"/>
</dbReference>
<dbReference type="EC" id="1.1.1.193" evidence="13"/>
<dbReference type="EMBL" id="JADIMR010000102">
    <property type="protein sequence ID" value="MBO8447454.1"/>
    <property type="molecule type" value="Genomic_DNA"/>
</dbReference>
<evidence type="ECO:0000259" key="17">
    <source>
        <dbReference type="PROSITE" id="PS51747"/>
    </source>
</evidence>
<evidence type="ECO:0000256" key="16">
    <source>
        <dbReference type="PIRSR" id="PIRSR006769-3"/>
    </source>
</evidence>
<evidence type="ECO:0000256" key="15">
    <source>
        <dbReference type="PIRSR" id="PIRSR006769-2"/>
    </source>
</evidence>
<dbReference type="Gene3D" id="3.40.430.10">
    <property type="entry name" value="Dihydrofolate Reductase, subunit A"/>
    <property type="match status" value="1"/>
</dbReference>
<comment type="similarity">
    <text evidence="5 13">In the C-terminal section; belongs to the HTP reductase family.</text>
</comment>
<evidence type="ECO:0000256" key="13">
    <source>
        <dbReference type="PIRNR" id="PIRNR006769"/>
    </source>
</evidence>
<dbReference type="NCBIfam" id="TIGR00326">
    <property type="entry name" value="eubact_ribD"/>
    <property type="match status" value="1"/>
</dbReference>
<comment type="pathway">
    <text evidence="2 13">Cofactor biosynthesis; riboflavin biosynthesis; 5-amino-6-(D-ribitylamino)uracil from GTP: step 2/4.</text>
</comment>
<keyword evidence="6 13" id="KW-0686">Riboflavin biosynthesis</keyword>
<feature type="binding site" evidence="15">
    <location>
        <position position="207"/>
    </location>
    <ligand>
        <name>NADP(+)</name>
        <dbReference type="ChEBI" id="CHEBI:58349"/>
    </ligand>
</feature>
<dbReference type="InterPro" id="IPR016193">
    <property type="entry name" value="Cytidine_deaminase-like"/>
</dbReference>
<evidence type="ECO:0000256" key="3">
    <source>
        <dbReference type="ARBA" id="ARBA00004910"/>
    </source>
</evidence>
<evidence type="ECO:0000256" key="7">
    <source>
        <dbReference type="ARBA" id="ARBA00022723"/>
    </source>
</evidence>
<dbReference type="GO" id="GO:0008835">
    <property type="term" value="F:diaminohydroxyphosphoribosylaminopyrimidine deaminase activity"/>
    <property type="evidence" value="ECO:0007669"/>
    <property type="project" value="UniProtKB-EC"/>
</dbReference>
<reference evidence="18" key="1">
    <citation type="submission" date="2020-10" db="EMBL/GenBank/DDBJ databases">
        <authorList>
            <person name="Gilroy R."/>
        </authorList>
    </citation>
    <scope>NUCLEOTIDE SEQUENCE</scope>
    <source>
        <strain evidence="18">D3-1215</strain>
    </source>
</reference>
<reference evidence="18" key="2">
    <citation type="journal article" date="2021" name="PeerJ">
        <title>Extensive microbial diversity within the chicken gut microbiome revealed by metagenomics and culture.</title>
        <authorList>
            <person name="Gilroy R."/>
            <person name="Ravi A."/>
            <person name="Getino M."/>
            <person name="Pursley I."/>
            <person name="Horton D.L."/>
            <person name="Alikhan N.F."/>
            <person name="Baker D."/>
            <person name="Gharbi K."/>
            <person name="Hall N."/>
            <person name="Watson M."/>
            <person name="Adriaenssens E.M."/>
            <person name="Foster-Nyarko E."/>
            <person name="Jarju S."/>
            <person name="Secka A."/>
            <person name="Antonio M."/>
            <person name="Oren A."/>
            <person name="Chaudhuri R.R."/>
            <person name="La Ragione R."/>
            <person name="Hildebrand F."/>
            <person name="Pallen M.J."/>
        </authorList>
    </citation>
    <scope>NUCLEOTIDE SEQUENCE</scope>
    <source>
        <strain evidence="18">D3-1215</strain>
    </source>
</reference>
<evidence type="ECO:0000256" key="14">
    <source>
        <dbReference type="PIRSR" id="PIRSR006769-1"/>
    </source>
</evidence>
<feature type="binding site" evidence="16">
    <location>
        <position position="53"/>
    </location>
    <ligand>
        <name>Zn(2+)</name>
        <dbReference type="ChEBI" id="CHEBI:29105"/>
        <note>catalytic</note>
    </ligand>
</feature>
<evidence type="ECO:0000256" key="5">
    <source>
        <dbReference type="ARBA" id="ARBA00007417"/>
    </source>
</evidence>
<feature type="binding site" evidence="15">
    <location>
        <position position="191"/>
    </location>
    <ligand>
        <name>substrate</name>
    </ligand>
</feature>
<feature type="binding site" evidence="15">
    <location>
        <begin position="287"/>
        <end position="293"/>
    </location>
    <ligand>
        <name>NADP(+)</name>
        <dbReference type="ChEBI" id="CHEBI:58349"/>
    </ligand>
</feature>
<dbReference type="PANTHER" id="PTHR38011:SF7">
    <property type="entry name" value="2,5-DIAMINO-6-RIBOSYLAMINO-4(3H)-PYRIMIDINONE 5'-PHOSPHATE REDUCTASE"/>
    <property type="match status" value="1"/>
</dbReference>
<sequence>MTEQDKEKYMRRCFALAEKGSCNVAPNPMVGCVIVCDGRIIGEGYHRVFGGPHAEINALSSVRPEDLPLLRESTVFVSLEPCSHYGKTPPCALRLINEKVKRVIACNADPNPQVAGRGMRMLQEAGIETGLGLLEAEGRRLNRRFFTFHEKHRPYIILKWAQSSDGFIDGEDEKPIVISNDITKALVHKMRAENMAIMVGTRTALKDNPKLHTRRWYGKNPLRIAIDRNLRIPANYHLYDGSAETIIYNGIKNDGICRKLDFNQDIIPQICDDLYKLGIQSLIVEGGKQTLDSFIEAGMYDEMHIEVSPMEIGKGTRAPEINFPPNAEMKKYGNNRIYVINA</sequence>
<feature type="binding site" evidence="16">
    <location>
        <position position="91"/>
    </location>
    <ligand>
        <name>Zn(2+)</name>
        <dbReference type="ChEBI" id="CHEBI:29105"/>
        <note>catalytic</note>
    </ligand>
</feature>
<comment type="caution">
    <text evidence="18">The sequence shown here is derived from an EMBL/GenBank/DDBJ whole genome shotgun (WGS) entry which is preliminary data.</text>
</comment>
<feature type="binding site" evidence="15">
    <location>
        <position position="203"/>
    </location>
    <ligand>
        <name>substrate</name>
    </ligand>
</feature>
<dbReference type="GO" id="GO:0008270">
    <property type="term" value="F:zinc ion binding"/>
    <property type="evidence" value="ECO:0007669"/>
    <property type="project" value="InterPro"/>
</dbReference>
<gene>
    <name evidence="18" type="primary">ribD</name>
    <name evidence="18" type="ORF">IAC32_06900</name>
</gene>
<dbReference type="PANTHER" id="PTHR38011">
    <property type="entry name" value="DIHYDROFOLATE REDUCTASE FAMILY PROTEIN (AFU_ORTHOLOGUE AFUA_8G06820)"/>
    <property type="match status" value="1"/>
</dbReference>
<evidence type="ECO:0000256" key="4">
    <source>
        <dbReference type="ARBA" id="ARBA00005259"/>
    </source>
</evidence>
<dbReference type="GO" id="GO:0008703">
    <property type="term" value="F:5-amino-6-(5-phosphoribosylamino)uracil reductase activity"/>
    <property type="evidence" value="ECO:0007669"/>
    <property type="project" value="UniProtKB-EC"/>
</dbReference>
<dbReference type="Pfam" id="PF01872">
    <property type="entry name" value="RibD_C"/>
    <property type="match status" value="1"/>
</dbReference>
<dbReference type="InterPro" id="IPR002734">
    <property type="entry name" value="RibDG_C"/>
</dbReference>
<comment type="pathway">
    <text evidence="3 13">Cofactor biosynthesis; riboflavin biosynthesis; 5-amino-6-(D-ribitylamino)uracil from GTP: step 3/4.</text>
</comment>
<keyword evidence="12" id="KW-0511">Multifunctional enzyme</keyword>
<feature type="binding site" evidence="15">
    <location>
        <position position="214"/>
    </location>
    <ligand>
        <name>substrate</name>
    </ligand>
</feature>
<accession>A0A9D9EGZ8</accession>
<feature type="binding site" evidence="15">
    <location>
        <position position="285"/>
    </location>
    <ligand>
        <name>substrate</name>
    </ligand>
</feature>
<dbReference type="Pfam" id="PF00383">
    <property type="entry name" value="dCMP_cyt_deam_1"/>
    <property type="match status" value="1"/>
</dbReference>
<evidence type="ECO:0000256" key="8">
    <source>
        <dbReference type="ARBA" id="ARBA00022801"/>
    </source>
</evidence>
<dbReference type="SUPFAM" id="SSF53597">
    <property type="entry name" value="Dihydrofolate reductase-like"/>
    <property type="match status" value="1"/>
</dbReference>
<feature type="binding site" evidence="15">
    <location>
        <position position="211"/>
    </location>
    <ligand>
        <name>substrate</name>
    </ligand>
</feature>
<evidence type="ECO:0000256" key="6">
    <source>
        <dbReference type="ARBA" id="ARBA00022619"/>
    </source>
</evidence>
<comment type="catalytic activity">
    <reaction evidence="13">
        <text>5-amino-6-(5-phospho-D-ribitylamino)uracil + NADP(+) = 5-amino-6-(5-phospho-D-ribosylamino)uracil + NADPH + H(+)</text>
        <dbReference type="Rhea" id="RHEA:17845"/>
        <dbReference type="ChEBI" id="CHEBI:15378"/>
        <dbReference type="ChEBI" id="CHEBI:57783"/>
        <dbReference type="ChEBI" id="CHEBI:58349"/>
        <dbReference type="ChEBI" id="CHEBI:58421"/>
        <dbReference type="ChEBI" id="CHEBI:58453"/>
        <dbReference type="EC" id="1.1.1.193"/>
    </reaction>
</comment>
<comment type="function">
    <text evidence="1 13">Converts 2,5-diamino-6-(ribosylamino)-4(3h)-pyrimidinone 5'-phosphate into 5-amino-6-(ribosylamino)-2,4(1h,3h)-pyrimidinedione 5'-phosphate.</text>
</comment>
<keyword evidence="9 13" id="KW-0862">Zinc</keyword>
<dbReference type="PROSITE" id="PS00903">
    <property type="entry name" value="CYT_DCMP_DEAMINASES_1"/>
    <property type="match status" value="1"/>
</dbReference>
<dbReference type="InterPro" id="IPR050765">
    <property type="entry name" value="Riboflavin_Biosynth_HTPR"/>
</dbReference>
<dbReference type="InterPro" id="IPR024072">
    <property type="entry name" value="DHFR-like_dom_sf"/>
</dbReference>
<evidence type="ECO:0000256" key="11">
    <source>
        <dbReference type="ARBA" id="ARBA00023002"/>
    </source>
</evidence>
<keyword evidence="7 13" id="KW-0479">Metal-binding</keyword>
<dbReference type="Proteomes" id="UP000823637">
    <property type="component" value="Unassembled WGS sequence"/>
</dbReference>
<evidence type="ECO:0000256" key="10">
    <source>
        <dbReference type="ARBA" id="ARBA00022857"/>
    </source>
</evidence>
<comment type="similarity">
    <text evidence="4 13">In the N-terminal section; belongs to the cytidine and deoxycytidylate deaminase family.</text>
</comment>
<comment type="catalytic activity">
    <reaction evidence="13">
        <text>2,5-diamino-6-hydroxy-4-(5-phosphoribosylamino)-pyrimidine + H2O + H(+) = 5-amino-6-(5-phospho-D-ribosylamino)uracil + NH4(+)</text>
        <dbReference type="Rhea" id="RHEA:21868"/>
        <dbReference type="ChEBI" id="CHEBI:15377"/>
        <dbReference type="ChEBI" id="CHEBI:15378"/>
        <dbReference type="ChEBI" id="CHEBI:28938"/>
        <dbReference type="ChEBI" id="CHEBI:58453"/>
        <dbReference type="ChEBI" id="CHEBI:58614"/>
        <dbReference type="EC" id="3.5.4.26"/>
    </reaction>
</comment>
<evidence type="ECO:0000256" key="2">
    <source>
        <dbReference type="ARBA" id="ARBA00004882"/>
    </source>
</evidence>
<evidence type="ECO:0000256" key="9">
    <source>
        <dbReference type="ARBA" id="ARBA00022833"/>
    </source>
</evidence>
<dbReference type="AlphaFoldDB" id="A0A9D9EGZ8"/>
<dbReference type="PIRSF" id="PIRSF006769">
    <property type="entry name" value="RibD"/>
    <property type="match status" value="1"/>
</dbReference>
<feature type="binding site" evidence="16">
    <location>
        <position position="82"/>
    </location>
    <ligand>
        <name>Zn(2+)</name>
        <dbReference type="ChEBI" id="CHEBI:29105"/>
        <note>catalytic</note>
    </ligand>
</feature>
<evidence type="ECO:0000256" key="12">
    <source>
        <dbReference type="ARBA" id="ARBA00023268"/>
    </source>
</evidence>
<dbReference type="InterPro" id="IPR016192">
    <property type="entry name" value="APOBEC/CMP_deaminase_Zn-bd"/>
</dbReference>
<dbReference type="PROSITE" id="PS51747">
    <property type="entry name" value="CYT_DCMP_DEAMINASES_2"/>
    <property type="match status" value="1"/>
</dbReference>
<dbReference type="EC" id="3.5.4.26" evidence="13"/>
<evidence type="ECO:0000313" key="18">
    <source>
        <dbReference type="EMBL" id="MBO8447454.1"/>
    </source>
</evidence>
<keyword evidence="8 13" id="KW-0378">Hydrolase</keyword>
<feature type="binding site" evidence="15">
    <location>
        <position position="161"/>
    </location>
    <ligand>
        <name>NADP(+)</name>
        <dbReference type="ChEBI" id="CHEBI:58349"/>
    </ligand>
</feature>
<dbReference type="GO" id="GO:0009231">
    <property type="term" value="P:riboflavin biosynthetic process"/>
    <property type="evidence" value="ECO:0007669"/>
    <property type="project" value="UniProtKB-KW"/>
</dbReference>